<dbReference type="EMBL" id="OE180000">
    <property type="protein sequence ID" value="CAD7570315.1"/>
    <property type="molecule type" value="Genomic_DNA"/>
</dbReference>
<protein>
    <submittedName>
        <fullName evidence="2">(California timema) hypothetical protein</fullName>
    </submittedName>
</protein>
<feature type="region of interest" description="Disordered" evidence="1">
    <location>
        <begin position="51"/>
        <end position="184"/>
    </location>
</feature>
<reference evidence="2" key="1">
    <citation type="submission" date="2020-11" db="EMBL/GenBank/DDBJ databases">
        <authorList>
            <person name="Tran Van P."/>
        </authorList>
    </citation>
    <scope>NUCLEOTIDE SEQUENCE</scope>
</reference>
<dbReference type="InterPro" id="IPR051618">
    <property type="entry name" value="Actin-binding_LIM"/>
</dbReference>
<feature type="compositionally biased region" description="Basic and acidic residues" evidence="1">
    <location>
        <begin position="151"/>
        <end position="160"/>
    </location>
</feature>
<feature type="compositionally biased region" description="Polar residues" evidence="1">
    <location>
        <begin position="1"/>
        <end position="18"/>
    </location>
</feature>
<dbReference type="PANTHER" id="PTHR24213">
    <property type="entry name" value="ACTIN-BINDING LIM PROTEIN"/>
    <property type="match status" value="1"/>
</dbReference>
<dbReference type="GO" id="GO:0030032">
    <property type="term" value="P:lamellipodium assembly"/>
    <property type="evidence" value="ECO:0007669"/>
    <property type="project" value="TreeGrafter"/>
</dbReference>
<feature type="compositionally biased region" description="Polar residues" evidence="1">
    <location>
        <begin position="81"/>
        <end position="91"/>
    </location>
</feature>
<proteinExistence type="predicted"/>
<dbReference type="GO" id="GO:0015629">
    <property type="term" value="C:actin cytoskeleton"/>
    <property type="evidence" value="ECO:0007669"/>
    <property type="project" value="TreeGrafter"/>
</dbReference>
<gene>
    <name evidence="2" type="ORF">TCMB3V08_LOCUS3020</name>
</gene>
<accession>A0A7R9J0Y6</accession>
<feature type="compositionally biased region" description="Basic and acidic residues" evidence="1">
    <location>
        <begin position="122"/>
        <end position="142"/>
    </location>
</feature>
<organism evidence="2">
    <name type="scientific">Timema californicum</name>
    <name type="common">California timema</name>
    <name type="synonym">Walking stick</name>
    <dbReference type="NCBI Taxonomy" id="61474"/>
    <lineage>
        <taxon>Eukaryota</taxon>
        <taxon>Metazoa</taxon>
        <taxon>Ecdysozoa</taxon>
        <taxon>Arthropoda</taxon>
        <taxon>Hexapoda</taxon>
        <taxon>Insecta</taxon>
        <taxon>Pterygota</taxon>
        <taxon>Neoptera</taxon>
        <taxon>Polyneoptera</taxon>
        <taxon>Phasmatodea</taxon>
        <taxon>Timematodea</taxon>
        <taxon>Timematoidea</taxon>
        <taxon>Timematidae</taxon>
        <taxon>Timema</taxon>
    </lineage>
</organism>
<dbReference type="GO" id="GO:0051015">
    <property type="term" value="F:actin filament binding"/>
    <property type="evidence" value="ECO:0007669"/>
    <property type="project" value="TreeGrafter"/>
</dbReference>
<dbReference type="AlphaFoldDB" id="A0A7R9J0Y6"/>
<name>A0A7R9J0Y6_TIMCA</name>
<sequence length="380" mass="42509">MLSSTAEYSGGYQRSSSPGLILREYKNNQYSEDISRIYTYSYLAEAPTHGYLKRPIDPYDKPPTSPHFHRPSSAHSRSSAKFTLSKGSSKSGMKVLVDSIRSETPRPKSPHMNNEEPIELAHFPDAKRPGPGEKPKIERDDFPAPPYPYTDPERRRRWSDTYKGVPESDDENDQVDGAKNKEIDEVKKLKKEEEELSKIATGIGKVFLQNVREREKVRQWKLANIDPRNASRTPSASKEPTYRLRYESPVNASPSRNVDHPRPWEEEELLDHSSSYRSSVGRSVGTIPSYNGSCVARFTLLPDEFRITSLSIGSSVKLVSSLRSVPKPGYGLKSSTLPVAGRNGGPAGFAVSTTSFPSFVLSLRMQVSLSRVKRSSSEIN</sequence>
<evidence type="ECO:0000313" key="2">
    <source>
        <dbReference type="EMBL" id="CAD7570315.1"/>
    </source>
</evidence>
<feature type="region of interest" description="Disordered" evidence="1">
    <location>
        <begin position="1"/>
        <end position="20"/>
    </location>
</feature>
<dbReference type="PANTHER" id="PTHR24213:SF9">
    <property type="entry name" value="UNCOORDINATED 115A, ISOFORM B-RELATED"/>
    <property type="match status" value="1"/>
</dbReference>
<evidence type="ECO:0000256" key="1">
    <source>
        <dbReference type="SAM" id="MobiDB-lite"/>
    </source>
</evidence>
<feature type="region of interest" description="Disordered" evidence="1">
    <location>
        <begin position="228"/>
        <end position="262"/>
    </location>
</feature>